<dbReference type="Proteomes" id="UP000077266">
    <property type="component" value="Unassembled WGS sequence"/>
</dbReference>
<sequence length="310" mass="34168">MQTLEEPVSLDWPVPPAGSEEYGQYVIISYDPVASVAVLEDEEASRAAAALPRRKHLAVAISTGCISLRNADDVQRLTLEFHLMSEGLRPPEDGAYSIPVTPETTHPLDRPPIVPSIPLPWPNFYIETLSNFACIVSRIYYDPLKAPEGVNRRLAASFPGVAHPNGAVLIGDGESEISRTDDSESDEDIQYDNKEIAAIYQKVEQLHIHVEIWTDLSSVDPHSLGKAADFFSQVGQVEQLFSNYESRTLARTLSKPGTGEWAKSVADAPQLLEVQIVAAWTLELLQTMMEMKAVSKSSLLVCAMFSTVRF</sequence>
<organism evidence="1 2">
    <name type="scientific">Exidia glandulosa HHB12029</name>
    <dbReference type="NCBI Taxonomy" id="1314781"/>
    <lineage>
        <taxon>Eukaryota</taxon>
        <taxon>Fungi</taxon>
        <taxon>Dikarya</taxon>
        <taxon>Basidiomycota</taxon>
        <taxon>Agaricomycotina</taxon>
        <taxon>Agaricomycetes</taxon>
        <taxon>Auriculariales</taxon>
        <taxon>Exidiaceae</taxon>
        <taxon>Exidia</taxon>
    </lineage>
</organism>
<dbReference type="OrthoDB" id="2930792at2759"/>
<evidence type="ECO:0000313" key="1">
    <source>
        <dbReference type="EMBL" id="KZV91264.1"/>
    </source>
</evidence>
<proteinExistence type="predicted"/>
<name>A0A165H0C1_EXIGL</name>
<dbReference type="InParanoid" id="A0A165H0C1"/>
<dbReference type="EMBL" id="KV426031">
    <property type="protein sequence ID" value="KZV91264.1"/>
    <property type="molecule type" value="Genomic_DNA"/>
</dbReference>
<gene>
    <name evidence="1" type="ORF">EXIGLDRAFT_770055</name>
</gene>
<evidence type="ECO:0000313" key="2">
    <source>
        <dbReference type="Proteomes" id="UP000077266"/>
    </source>
</evidence>
<protein>
    <submittedName>
        <fullName evidence="1">Uncharacterized protein</fullName>
    </submittedName>
</protein>
<keyword evidence="2" id="KW-1185">Reference proteome</keyword>
<dbReference type="STRING" id="1314781.A0A165H0C1"/>
<accession>A0A165H0C1</accession>
<dbReference type="AlphaFoldDB" id="A0A165H0C1"/>
<reference evidence="1 2" key="1">
    <citation type="journal article" date="2016" name="Mol. Biol. Evol.">
        <title>Comparative Genomics of Early-Diverging Mushroom-Forming Fungi Provides Insights into the Origins of Lignocellulose Decay Capabilities.</title>
        <authorList>
            <person name="Nagy L.G."/>
            <person name="Riley R."/>
            <person name="Tritt A."/>
            <person name="Adam C."/>
            <person name="Daum C."/>
            <person name="Floudas D."/>
            <person name="Sun H."/>
            <person name="Yadav J.S."/>
            <person name="Pangilinan J."/>
            <person name="Larsson K.H."/>
            <person name="Matsuura K."/>
            <person name="Barry K."/>
            <person name="Labutti K."/>
            <person name="Kuo R."/>
            <person name="Ohm R.A."/>
            <person name="Bhattacharya S.S."/>
            <person name="Shirouzu T."/>
            <person name="Yoshinaga Y."/>
            <person name="Martin F.M."/>
            <person name="Grigoriev I.V."/>
            <person name="Hibbett D.S."/>
        </authorList>
    </citation>
    <scope>NUCLEOTIDE SEQUENCE [LARGE SCALE GENOMIC DNA]</scope>
    <source>
        <strain evidence="1 2">HHB12029</strain>
    </source>
</reference>